<dbReference type="Pfam" id="PF18962">
    <property type="entry name" value="Por_Secre_tail"/>
    <property type="match status" value="1"/>
</dbReference>
<evidence type="ECO:0000313" key="5">
    <source>
        <dbReference type="Proteomes" id="UP000831460"/>
    </source>
</evidence>
<reference evidence="4 5" key="1">
    <citation type="submission" date="2022-03" db="EMBL/GenBank/DDBJ databases">
        <title>Chryseobacterium sp. isolated from particulate matters in swine house.</title>
        <authorList>
            <person name="Won M."/>
            <person name="Kim S.-J."/>
            <person name="Kwon S.-W."/>
        </authorList>
    </citation>
    <scope>NUCLEOTIDE SEQUENCE [LARGE SCALE GENOMIC DNA]</scope>
    <source>
        <strain evidence="4 5">SC2-2</strain>
    </source>
</reference>
<dbReference type="InterPro" id="IPR026444">
    <property type="entry name" value="Secre_tail"/>
</dbReference>
<keyword evidence="1 2" id="KW-0732">Signal</keyword>
<protein>
    <submittedName>
        <fullName evidence="4">T9SS type A sorting domain-containing protein</fullName>
    </submittedName>
</protein>
<name>A0ABY4BQK7_9FLAO</name>
<feature type="signal peptide" evidence="2">
    <location>
        <begin position="1"/>
        <end position="19"/>
    </location>
</feature>
<keyword evidence="5" id="KW-1185">Reference proteome</keyword>
<proteinExistence type="predicted"/>
<sequence>MKNIITFCIFFLMYGSALSQNQNLFITGLNITQLSESQIRANLKVYSPDLATYNIYTSEISGNIVTLKVCYNMYTVPAISNLENDFDVNIPSISGNYIFIVKIYRANPGVCSFIDNGFLEDTAALDFTNPFNGTISLGTMDVNGKNSINFYPNPVKDTLIFSEQVSNINITDLSGKLIKQISRKEKSINVSTLAKGIYIITAITKSGKKISKKIIKE</sequence>
<dbReference type="EMBL" id="CP094532">
    <property type="protein sequence ID" value="UOE41400.1"/>
    <property type="molecule type" value="Genomic_DNA"/>
</dbReference>
<dbReference type="RefSeq" id="WP_243550083.1">
    <property type="nucleotide sequence ID" value="NZ_CP094532.1"/>
</dbReference>
<accession>A0ABY4BQK7</accession>
<feature type="domain" description="Secretion system C-terminal sorting" evidence="3">
    <location>
        <begin position="151"/>
        <end position="215"/>
    </location>
</feature>
<organism evidence="4 5">
    <name type="scientific">Chryseobacterium suipulveris</name>
    <dbReference type="NCBI Taxonomy" id="2929800"/>
    <lineage>
        <taxon>Bacteria</taxon>
        <taxon>Pseudomonadati</taxon>
        <taxon>Bacteroidota</taxon>
        <taxon>Flavobacteriia</taxon>
        <taxon>Flavobacteriales</taxon>
        <taxon>Weeksellaceae</taxon>
        <taxon>Chryseobacterium group</taxon>
        <taxon>Chryseobacterium</taxon>
    </lineage>
</organism>
<dbReference type="Proteomes" id="UP000831460">
    <property type="component" value="Chromosome"/>
</dbReference>
<feature type="chain" id="PRO_5045857511" evidence="2">
    <location>
        <begin position="20"/>
        <end position="217"/>
    </location>
</feature>
<evidence type="ECO:0000256" key="1">
    <source>
        <dbReference type="ARBA" id="ARBA00022729"/>
    </source>
</evidence>
<evidence type="ECO:0000313" key="4">
    <source>
        <dbReference type="EMBL" id="UOE41400.1"/>
    </source>
</evidence>
<gene>
    <name evidence="4" type="ORF">MTP09_01770</name>
</gene>
<dbReference type="NCBIfam" id="TIGR04183">
    <property type="entry name" value="Por_Secre_tail"/>
    <property type="match status" value="1"/>
</dbReference>
<evidence type="ECO:0000259" key="3">
    <source>
        <dbReference type="Pfam" id="PF18962"/>
    </source>
</evidence>
<evidence type="ECO:0000256" key="2">
    <source>
        <dbReference type="SAM" id="SignalP"/>
    </source>
</evidence>